<dbReference type="Gene3D" id="3.30.160.250">
    <property type="match status" value="1"/>
</dbReference>
<dbReference type="SUPFAM" id="SSF143100">
    <property type="entry name" value="TTHA1013/TTHA0281-like"/>
    <property type="match status" value="1"/>
</dbReference>
<evidence type="ECO:0000313" key="3">
    <source>
        <dbReference type="EMBL" id="VFK77527.1"/>
    </source>
</evidence>
<sequence length="56" mass="6246">MELSAVLTPAPEGYIVFNPETGTTTQGEMVEEALANLREARLYLEEFPLHVVSHPF</sequence>
<evidence type="ECO:0000313" key="1">
    <source>
        <dbReference type="EMBL" id="VFK31567.1"/>
    </source>
</evidence>
<dbReference type="EMBL" id="CAADFO010000120">
    <property type="protein sequence ID" value="VFK32673.1"/>
    <property type="molecule type" value="Genomic_DNA"/>
</dbReference>
<dbReference type="InterPro" id="IPR035069">
    <property type="entry name" value="TTHA1013/TTHA0281-like"/>
</dbReference>
<dbReference type="AlphaFoldDB" id="A0A450XTT0"/>
<evidence type="ECO:0008006" key="4">
    <source>
        <dbReference type="Google" id="ProtNLM"/>
    </source>
</evidence>
<reference evidence="2" key="1">
    <citation type="submission" date="2019-02" db="EMBL/GenBank/DDBJ databases">
        <authorList>
            <person name="Gruber-Vodicka R. H."/>
            <person name="Seah K. B. B."/>
        </authorList>
    </citation>
    <scope>NUCLEOTIDE SEQUENCE</scope>
    <source>
        <strain evidence="2">BECK_BZ197</strain>
        <strain evidence="3">BECK_BZ198</strain>
        <strain evidence="1">BECK_BZ199</strain>
    </source>
</reference>
<name>A0A450XTT0_9GAMM</name>
<evidence type="ECO:0000313" key="2">
    <source>
        <dbReference type="EMBL" id="VFK32673.1"/>
    </source>
</evidence>
<organism evidence="2">
    <name type="scientific">Candidatus Kentrum sp. MB</name>
    <dbReference type="NCBI Taxonomy" id="2138164"/>
    <lineage>
        <taxon>Bacteria</taxon>
        <taxon>Pseudomonadati</taxon>
        <taxon>Pseudomonadota</taxon>
        <taxon>Gammaproteobacteria</taxon>
        <taxon>Candidatus Kentrum</taxon>
    </lineage>
</organism>
<dbReference type="EMBL" id="CAADGH010000155">
    <property type="protein sequence ID" value="VFK77527.1"/>
    <property type="molecule type" value="Genomic_DNA"/>
</dbReference>
<proteinExistence type="predicted"/>
<accession>A0A450XTT0</accession>
<protein>
    <recommendedName>
        <fullName evidence="4">HicB family protein</fullName>
    </recommendedName>
</protein>
<gene>
    <name evidence="2" type="ORF">BECKMB1821G_GA0114241_11204</name>
    <name evidence="3" type="ORF">BECKMB1821H_GA0114242_11554</name>
    <name evidence="1" type="ORF">BECKMB1821I_GA0114274_10253</name>
</gene>
<dbReference type="EMBL" id="CAADFQ010000025">
    <property type="protein sequence ID" value="VFK31567.1"/>
    <property type="molecule type" value="Genomic_DNA"/>
</dbReference>